<evidence type="ECO:0000259" key="2">
    <source>
        <dbReference type="Pfam" id="PF00326"/>
    </source>
</evidence>
<dbReference type="InterPro" id="IPR029058">
    <property type="entry name" value="AB_hydrolase_fold"/>
</dbReference>
<dbReference type="EMBL" id="QGTD01000021">
    <property type="protein sequence ID" value="PWU66611.1"/>
    <property type="molecule type" value="Genomic_DNA"/>
</dbReference>
<dbReference type="GO" id="GO:0006508">
    <property type="term" value="P:proteolysis"/>
    <property type="evidence" value="ECO:0007669"/>
    <property type="project" value="InterPro"/>
</dbReference>
<gene>
    <name evidence="3" type="ORF">DLJ74_19515</name>
</gene>
<accession>A0A317KSQ8</accession>
<dbReference type="GO" id="GO:0008236">
    <property type="term" value="F:serine-type peptidase activity"/>
    <property type="evidence" value="ECO:0007669"/>
    <property type="project" value="InterPro"/>
</dbReference>
<comment type="caution">
    <text evidence="3">The sequence shown here is derived from an EMBL/GenBank/DDBJ whole genome shotgun (WGS) entry which is preliminary data.</text>
</comment>
<reference evidence="3 4" key="1">
    <citation type="submission" date="2018-05" db="EMBL/GenBank/DDBJ databases">
        <title>Genomic analysis of Gracilibacillus dipsosauri DD1 reveals novel features of a salt-tolerant amylase.</title>
        <authorList>
            <person name="Deutch C.E."/>
            <person name="Yang S."/>
        </authorList>
    </citation>
    <scope>NUCLEOTIDE SEQUENCE [LARGE SCALE GENOMIC DNA]</scope>
    <source>
        <strain evidence="3 4">DD1</strain>
    </source>
</reference>
<dbReference type="AlphaFoldDB" id="A0A317KSQ8"/>
<dbReference type="InterPro" id="IPR050955">
    <property type="entry name" value="Plant_Biomass_Hydrol_Est"/>
</dbReference>
<dbReference type="Pfam" id="PF00326">
    <property type="entry name" value="Peptidase_S9"/>
    <property type="match status" value="1"/>
</dbReference>
<keyword evidence="1" id="KW-0732">Signal</keyword>
<dbReference type="OrthoDB" id="9795555at2"/>
<evidence type="ECO:0000313" key="3">
    <source>
        <dbReference type="EMBL" id="PWU66611.1"/>
    </source>
</evidence>
<sequence length="232" mass="26805">MQKEKVFTKQEKTIRYLLYLPDSLEKQPEYTFPLILFLHGAGERGDNLETVKYHGIPSFLDKDSSFPFIVVSPQCSADSYWTEDLDVLMSLVTTIVTSYHVDTKRIYLTGMSMGGVGAWNLALQYPDYFAALVPVCGAVTLPQHRREEFTEIVTEEMLPEKLQVLRHMPVWAFHGDQDDIIPMNESVMITNYLKNIHSNVHLTIYSGVGHDSWVNAYQHRELYKWLLQQKLT</sequence>
<organism evidence="3 4">
    <name type="scientific">Gracilibacillus dipsosauri</name>
    <dbReference type="NCBI Taxonomy" id="178340"/>
    <lineage>
        <taxon>Bacteria</taxon>
        <taxon>Bacillati</taxon>
        <taxon>Bacillota</taxon>
        <taxon>Bacilli</taxon>
        <taxon>Bacillales</taxon>
        <taxon>Bacillaceae</taxon>
        <taxon>Gracilibacillus</taxon>
    </lineage>
</organism>
<dbReference type="PANTHER" id="PTHR43037">
    <property type="entry name" value="UNNAMED PRODUCT-RELATED"/>
    <property type="match status" value="1"/>
</dbReference>
<name>A0A317KSQ8_9BACI</name>
<dbReference type="Proteomes" id="UP000245624">
    <property type="component" value="Unassembled WGS sequence"/>
</dbReference>
<feature type="domain" description="Peptidase S9 prolyl oligopeptidase catalytic" evidence="2">
    <location>
        <begin position="88"/>
        <end position="228"/>
    </location>
</feature>
<dbReference type="SUPFAM" id="SSF53474">
    <property type="entry name" value="alpha/beta-Hydrolases"/>
    <property type="match status" value="1"/>
</dbReference>
<protein>
    <submittedName>
        <fullName evidence="3">Phospholipase</fullName>
    </submittedName>
</protein>
<evidence type="ECO:0000313" key="4">
    <source>
        <dbReference type="Proteomes" id="UP000245624"/>
    </source>
</evidence>
<dbReference type="PANTHER" id="PTHR43037:SF1">
    <property type="entry name" value="BLL1128 PROTEIN"/>
    <property type="match status" value="1"/>
</dbReference>
<evidence type="ECO:0000256" key="1">
    <source>
        <dbReference type="ARBA" id="ARBA00022729"/>
    </source>
</evidence>
<proteinExistence type="predicted"/>
<dbReference type="RefSeq" id="WP_054861162.1">
    <property type="nucleotide sequence ID" value="NZ_QGTD01000021.1"/>
</dbReference>
<dbReference type="Gene3D" id="3.40.50.1820">
    <property type="entry name" value="alpha/beta hydrolase"/>
    <property type="match status" value="1"/>
</dbReference>
<keyword evidence="4" id="KW-1185">Reference proteome</keyword>
<dbReference type="InterPro" id="IPR001375">
    <property type="entry name" value="Peptidase_S9_cat"/>
</dbReference>